<name>A0ABQ9E6N3_TEGGR</name>
<sequence>MYIMFVQNGEEYEPATLTSYICSVEGHLRKHNYPNSITDSKDLIFSKTRDMLKKKHRQVRTLGKGNKPNAADAISDNELETFYKTSNWYPIMERQTITRTSSIPPDVRILKPRAYAIPEFPDRNSVALYKLYSNQRPESMCQPDSPFFLSVNAHGKPGSKQFKSQPFGMNNVYSIMKDMKIAATDKNLTNYSARKHLVQKLCVPPNQNVQVTGHKNVSSLNNYSKMNENQQQNVSCILSNNGGSTPFINSYKIKTPVRILVLALLSCNINNSVKRKIHIQ</sequence>
<evidence type="ECO:0000313" key="2">
    <source>
        <dbReference type="Proteomes" id="UP001217089"/>
    </source>
</evidence>
<organism evidence="1 2">
    <name type="scientific">Tegillarca granosa</name>
    <name type="common">Malaysian cockle</name>
    <name type="synonym">Anadara granosa</name>
    <dbReference type="NCBI Taxonomy" id="220873"/>
    <lineage>
        <taxon>Eukaryota</taxon>
        <taxon>Metazoa</taxon>
        <taxon>Spiralia</taxon>
        <taxon>Lophotrochozoa</taxon>
        <taxon>Mollusca</taxon>
        <taxon>Bivalvia</taxon>
        <taxon>Autobranchia</taxon>
        <taxon>Pteriomorphia</taxon>
        <taxon>Arcoida</taxon>
        <taxon>Arcoidea</taxon>
        <taxon>Arcidae</taxon>
        <taxon>Tegillarca</taxon>
    </lineage>
</organism>
<dbReference type="EMBL" id="JARBDR010000919">
    <property type="protein sequence ID" value="KAJ8301054.1"/>
    <property type="molecule type" value="Genomic_DNA"/>
</dbReference>
<reference evidence="1 2" key="1">
    <citation type="submission" date="2022-12" db="EMBL/GenBank/DDBJ databases">
        <title>Chromosome-level genome of Tegillarca granosa.</title>
        <authorList>
            <person name="Kim J."/>
        </authorList>
    </citation>
    <scope>NUCLEOTIDE SEQUENCE [LARGE SCALE GENOMIC DNA]</scope>
    <source>
        <strain evidence="1">Teg-2019</strain>
        <tissue evidence="1">Adductor muscle</tissue>
    </source>
</reference>
<proteinExistence type="predicted"/>
<keyword evidence="2" id="KW-1185">Reference proteome</keyword>
<comment type="caution">
    <text evidence="1">The sequence shown here is derived from an EMBL/GenBank/DDBJ whole genome shotgun (WGS) entry which is preliminary data.</text>
</comment>
<dbReference type="Proteomes" id="UP001217089">
    <property type="component" value="Unassembled WGS sequence"/>
</dbReference>
<protein>
    <submittedName>
        <fullName evidence="1">Uncharacterized protein</fullName>
    </submittedName>
</protein>
<evidence type="ECO:0000313" key="1">
    <source>
        <dbReference type="EMBL" id="KAJ8301054.1"/>
    </source>
</evidence>
<gene>
    <name evidence="1" type="ORF">KUTeg_022573</name>
</gene>
<accession>A0ABQ9E6N3</accession>
<dbReference type="PANTHER" id="PTHR46963">
    <property type="entry name" value="SIMILAR TO RIKEN CDNA E130308A19"/>
    <property type="match status" value="1"/>
</dbReference>
<dbReference type="InterPro" id="IPR042838">
    <property type="entry name" value="KIAA1958"/>
</dbReference>
<dbReference type="PANTHER" id="PTHR46963:SF2">
    <property type="match status" value="1"/>
</dbReference>
<feature type="non-terminal residue" evidence="1">
    <location>
        <position position="280"/>
    </location>
</feature>